<evidence type="ECO:0000313" key="1">
    <source>
        <dbReference type="EMBL" id="GJS98497.1"/>
    </source>
</evidence>
<feature type="non-terminal residue" evidence="1">
    <location>
        <position position="89"/>
    </location>
</feature>
<sequence>MNLSIFTKTFSTIPLGDYIDMSAISITILISLGVPRPNRLNIENGMTLMLAPKSASALLTVVLPIIQGRIKPPGSFSFGRSSFCKTAEH</sequence>
<comment type="caution">
    <text evidence="1">The sequence shown here is derived from an EMBL/GenBank/DDBJ whole genome shotgun (WGS) entry which is preliminary data.</text>
</comment>
<accession>A0ABQ5AB65</accession>
<dbReference type="Proteomes" id="UP001151760">
    <property type="component" value="Unassembled WGS sequence"/>
</dbReference>
<keyword evidence="2" id="KW-1185">Reference proteome</keyword>
<protein>
    <submittedName>
        <fullName evidence="1">Uncharacterized protein</fullName>
    </submittedName>
</protein>
<reference evidence="1" key="1">
    <citation type="journal article" date="2022" name="Int. J. Mol. Sci.">
        <title>Draft Genome of Tanacetum Coccineum: Genomic Comparison of Closely Related Tanacetum-Family Plants.</title>
        <authorList>
            <person name="Yamashiro T."/>
            <person name="Shiraishi A."/>
            <person name="Nakayama K."/>
            <person name="Satake H."/>
        </authorList>
    </citation>
    <scope>NUCLEOTIDE SEQUENCE</scope>
</reference>
<name>A0ABQ5AB65_9ASTR</name>
<evidence type="ECO:0000313" key="2">
    <source>
        <dbReference type="Proteomes" id="UP001151760"/>
    </source>
</evidence>
<proteinExistence type="predicted"/>
<organism evidence="1 2">
    <name type="scientific">Tanacetum coccineum</name>
    <dbReference type="NCBI Taxonomy" id="301880"/>
    <lineage>
        <taxon>Eukaryota</taxon>
        <taxon>Viridiplantae</taxon>
        <taxon>Streptophyta</taxon>
        <taxon>Embryophyta</taxon>
        <taxon>Tracheophyta</taxon>
        <taxon>Spermatophyta</taxon>
        <taxon>Magnoliopsida</taxon>
        <taxon>eudicotyledons</taxon>
        <taxon>Gunneridae</taxon>
        <taxon>Pentapetalae</taxon>
        <taxon>asterids</taxon>
        <taxon>campanulids</taxon>
        <taxon>Asterales</taxon>
        <taxon>Asteraceae</taxon>
        <taxon>Asteroideae</taxon>
        <taxon>Anthemideae</taxon>
        <taxon>Anthemidinae</taxon>
        <taxon>Tanacetum</taxon>
    </lineage>
</organism>
<reference evidence="1" key="2">
    <citation type="submission" date="2022-01" db="EMBL/GenBank/DDBJ databases">
        <authorList>
            <person name="Yamashiro T."/>
            <person name="Shiraishi A."/>
            <person name="Satake H."/>
            <person name="Nakayama K."/>
        </authorList>
    </citation>
    <scope>NUCLEOTIDE SEQUENCE</scope>
</reference>
<dbReference type="EMBL" id="BQNB010012049">
    <property type="protein sequence ID" value="GJS98497.1"/>
    <property type="molecule type" value="Genomic_DNA"/>
</dbReference>
<gene>
    <name evidence="1" type="ORF">Tco_0819667</name>
</gene>